<name>A0A3N0I226_9FIRM</name>
<dbReference type="InterPro" id="IPR016195">
    <property type="entry name" value="Pol/histidinol_Pase-like"/>
</dbReference>
<evidence type="ECO:0000313" key="6">
    <source>
        <dbReference type="EMBL" id="RNM31044.1"/>
    </source>
</evidence>
<dbReference type="Pfam" id="PF19567">
    <property type="entry name" value="CpsB_CapC"/>
    <property type="match status" value="1"/>
</dbReference>
<dbReference type="GO" id="GO:0030145">
    <property type="term" value="F:manganese ion binding"/>
    <property type="evidence" value="ECO:0007669"/>
    <property type="project" value="InterPro"/>
</dbReference>
<sequence length="253" mass="29082">MIDLHSHIAWGIDDGMPNQTDAREALHMAKVDGIEAICSTPHVVPGQLDAQWLHAIRTRQEELRAISDIHIYFGAEVMMNSSFIEELDQKWYPTINGTSYMLVEYDVRKDIHRIPDFMDPLYELDIRGYKPVIAHIERYFHHGLDWNIIHTWQQAGYVLQINRTSIMGIHGKQMEKNAKELLTQGVGHVVATDTHRASGHRIAYLSDAFGRVSKWIGSENAALLFEQNPLAILQGKPVTNLTIQKRRFRFFGR</sequence>
<dbReference type="Gene3D" id="3.20.20.140">
    <property type="entry name" value="Metal-dependent hydrolases"/>
    <property type="match status" value="1"/>
</dbReference>
<gene>
    <name evidence="6" type="ORF">EDX97_00270</name>
</gene>
<dbReference type="InterPro" id="IPR016667">
    <property type="entry name" value="Caps_polysacc_synth_CpsB/CapC"/>
</dbReference>
<evidence type="ECO:0000256" key="2">
    <source>
        <dbReference type="ARBA" id="ARBA00013064"/>
    </source>
</evidence>
<evidence type="ECO:0000256" key="4">
    <source>
        <dbReference type="ARBA" id="ARBA00022912"/>
    </source>
</evidence>
<dbReference type="Proteomes" id="UP000276568">
    <property type="component" value="Unassembled WGS sequence"/>
</dbReference>
<reference evidence="6 7" key="1">
    <citation type="submission" date="2018-11" db="EMBL/GenBank/DDBJ databases">
        <title>Clostridium sp. nov., a member of the family Erysipelotrichaceae isolated from pig faeces.</title>
        <authorList>
            <person name="Chang Y.-H."/>
        </authorList>
    </citation>
    <scope>NUCLEOTIDE SEQUENCE [LARGE SCALE GENOMIC DNA]</scope>
    <source>
        <strain evidence="6 7">YH-panp20</strain>
    </source>
</reference>
<proteinExistence type="inferred from homology"/>
<dbReference type="PANTHER" id="PTHR39181">
    <property type="entry name" value="TYROSINE-PROTEIN PHOSPHATASE YWQE"/>
    <property type="match status" value="1"/>
</dbReference>
<dbReference type="GO" id="GO:0004725">
    <property type="term" value="F:protein tyrosine phosphatase activity"/>
    <property type="evidence" value="ECO:0007669"/>
    <property type="project" value="UniProtKB-EC"/>
</dbReference>
<dbReference type="SUPFAM" id="SSF89550">
    <property type="entry name" value="PHP domain-like"/>
    <property type="match status" value="1"/>
</dbReference>
<dbReference type="PANTHER" id="PTHR39181:SF1">
    <property type="entry name" value="TYROSINE-PROTEIN PHOSPHATASE YWQE"/>
    <property type="match status" value="1"/>
</dbReference>
<dbReference type="PIRSF" id="PIRSF016557">
    <property type="entry name" value="Caps_synth_CpsB"/>
    <property type="match status" value="1"/>
</dbReference>
<keyword evidence="4" id="KW-0904">Protein phosphatase</keyword>
<dbReference type="EMBL" id="RJQC01000001">
    <property type="protein sequence ID" value="RNM31044.1"/>
    <property type="molecule type" value="Genomic_DNA"/>
</dbReference>
<organism evidence="6 7">
    <name type="scientific">Absicoccus porci</name>
    <dbReference type="NCBI Taxonomy" id="2486576"/>
    <lineage>
        <taxon>Bacteria</taxon>
        <taxon>Bacillati</taxon>
        <taxon>Bacillota</taxon>
        <taxon>Erysipelotrichia</taxon>
        <taxon>Erysipelotrichales</taxon>
        <taxon>Erysipelotrichaceae</taxon>
        <taxon>Absicoccus</taxon>
    </lineage>
</organism>
<dbReference type="EC" id="3.1.3.48" evidence="2"/>
<protein>
    <recommendedName>
        <fullName evidence="2">protein-tyrosine-phosphatase</fullName>
        <ecNumber evidence="2">3.1.3.48</ecNumber>
    </recommendedName>
</protein>
<dbReference type="RefSeq" id="WP_128519224.1">
    <property type="nucleotide sequence ID" value="NZ_RJQC01000001.1"/>
</dbReference>
<evidence type="ECO:0000256" key="1">
    <source>
        <dbReference type="ARBA" id="ARBA00005750"/>
    </source>
</evidence>
<dbReference type="OrthoDB" id="9788539at2"/>
<dbReference type="AlphaFoldDB" id="A0A3N0I226"/>
<evidence type="ECO:0000313" key="7">
    <source>
        <dbReference type="Proteomes" id="UP000276568"/>
    </source>
</evidence>
<comment type="caution">
    <text evidence="6">The sequence shown here is derived from an EMBL/GenBank/DDBJ whole genome shotgun (WGS) entry which is preliminary data.</text>
</comment>
<keyword evidence="7" id="KW-1185">Reference proteome</keyword>
<comment type="catalytic activity">
    <reaction evidence="5">
        <text>O-phospho-L-tyrosyl-[protein] + H2O = L-tyrosyl-[protein] + phosphate</text>
        <dbReference type="Rhea" id="RHEA:10684"/>
        <dbReference type="Rhea" id="RHEA-COMP:10136"/>
        <dbReference type="Rhea" id="RHEA-COMP:20101"/>
        <dbReference type="ChEBI" id="CHEBI:15377"/>
        <dbReference type="ChEBI" id="CHEBI:43474"/>
        <dbReference type="ChEBI" id="CHEBI:46858"/>
        <dbReference type="ChEBI" id="CHEBI:61978"/>
        <dbReference type="EC" id="3.1.3.48"/>
    </reaction>
</comment>
<keyword evidence="3" id="KW-0378">Hydrolase</keyword>
<accession>A0A3N0I226</accession>
<evidence type="ECO:0000256" key="5">
    <source>
        <dbReference type="ARBA" id="ARBA00051722"/>
    </source>
</evidence>
<comment type="similarity">
    <text evidence="1">Belongs to the metallo-dependent hydrolases superfamily. CpsB/CapC family.</text>
</comment>
<evidence type="ECO:0000256" key="3">
    <source>
        <dbReference type="ARBA" id="ARBA00022801"/>
    </source>
</evidence>